<keyword evidence="4 6" id="KW-1133">Transmembrane helix</keyword>
<feature type="transmembrane region" description="Helical" evidence="6">
    <location>
        <begin position="404"/>
        <end position="426"/>
    </location>
</feature>
<dbReference type="AlphaFoldDB" id="A0A7S4AUW5"/>
<evidence type="ECO:0000256" key="2">
    <source>
        <dbReference type="ARBA" id="ARBA00009665"/>
    </source>
</evidence>
<dbReference type="PANTHER" id="PTHR10783:SF103">
    <property type="entry name" value="SOLUTE CARRIER FAMILY 53 MEMBER 1"/>
    <property type="match status" value="1"/>
</dbReference>
<evidence type="ECO:0000256" key="4">
    <source>
        <dbReference type="ARBA" id="ARBA00022989"/>
    </source>
</evidence>
<dbReference type="Pfam" id="PF03124">
    <property type="entry name" value="EXS"/>
    <property type="match status" value="1"/>
</dbReference>
<feature type="domain" description="EXS" evidence="7">
    <location>
        <begin position="604"/>
        <end position="810"/>
    </location>
</feature>
<proteinExistence type="inferred from homology"/>
<evidence type="ECO:0000256" key="5">
    <source>
        <dbReference type="ARBA" id="ARBA00023136"/>
    </source>
</evidence>
<feature type="domain" description="SPX" evidence="8">
    <location>
        <begin position="2"/>
        <end position="343"/>
    </location>
</feature>
<dbReference type="InterPro" id="IPR004342">
    <property type="entry name" value="EXS_C"/>
</dbReference>
<keyword evidence="5 6" id="KW-0472">Membrane</keyword>
<dbReference type="GO" id="GO:0005886">
    <property type="term" value="C:plasma membrane"/>
    <property type="evidence" value="ECO:0007669"/>
    <property type="project" value="TreeGrafter"/>
</dbReference>
<evidence type="ECO:0000256" key="6">
    <source>
        <dbReference type="SAM" id="Phobius"/>
    </source>
</evidence>
<feature type="transmembrane region" description="Helical" evidence="6">
    <location>
        <begin position="724"/>
        <end position="745"/>
    </location>
</feature>
<dbReference type="GO" id="GO:0016036">
    <property type="term" value="P:cellular response to phosphate starvation"/>
    <property type="evidence" value="ECO:0007669"/>
    <property type="project" value="TreeGrafter"/>
</dbReference>
<dbReference type="PROSITE" id="PS51380">
    <property type="entry name" value="EXS"/>
    <property type="match status" value="1"/>
</dbReference>
<dbReference type="EMBL" id="HBIX01030919">
    <property type="protein sequence ID" value="CAE0727785.1"/>
    <property type="molecule type" value="Transcribed_RNA"/>
</dbReference>
<dbReference type="InterPro" id="IPR004331">
    <property type="entry name" value="SPX_dom"/>
</dbReference>
<comment type="subcellular location">
    <subcellularLocation>
        <location evidence="1">Membrane</location>
        <topology evidence="1">Multi-pass membrane protein</topology>
    </subcellularLocation>
</comment>
<keyword evidence="3 6" id="KW-0812">Transmembrane</keyword>
<feature type="transmembrane region" description="Helical" evidence="6">
    <location>
        <begin position="820"/>
        <end position="842"/>
    </location>
</feature>
<dbReference type="PROSITE" id="PS51382">
    <property type="entry name" value="SPX"/>
    <property type="match status" value="1"/>
</dbReference>
<dbReference type="Pfam" id="PF03105">
    <property type="entry name" value="SPX"/>
    <property type="match status" value="1"/>
</dbReference>
<evidence type="ECO:0008006" key="10">
    <source>
        <dbReference type="Google" id="ProtNLM"/>
    </source>
</evidence>
<evidence type="ECO:0000256" key="1">
    <source>
        <dbReference type="ARBA" id="ARBA00004141"/>
    </source>
</evidence>
<dbReference type="GO" id="GO:0006817">
    <property type="term" value="P:phosphate ion transport"/>
    <property type="evidence" value="ECO:0007669"/>
    <property type="project" value="TreeGrafter"/>
</dbReference>
<dbReference type="GO" id="GO:0005794">
    <property type="term" value="C:Golgi apparatus"/>
    <property type="evidence" value="ECO:0007669"/>
    <property type="project" value="TreeGrafter"/>
</dbReference>
<dbReference type="GO" id="GO:0000822">
    <property type="term" value="F:inositol hexakisphosphate binding"/>
    <property type="evidence" value="ECO:0007669"/>
    <property type="project" value="TreeGrafter"/>
</dbReference>
<protein>
    <recommendedName>
        <fullName evidence="10">SPX domain-containing protein</fullName>
    </recommendedName>
</protein>
<evidence type="ECO:0000259" key="7">
    <source>
        <dbReference type="PROSITE" id="PS51380"/>
    </source>
</evidence>
<feature type="transmembrane region" description="Helical" evidence="6">
    <location>
        <begin position="607"/>
        <end position="625"/>
    </location>
</feature>
<reference evidence="9" key="1">
    <citation type="submission" date="2021-01" db="EMBL/GenBank/DDBJ databases">
        <authorList>
            <person name="Corre E."/>
            <person name="Pelletier E."/>
            <person name="Niang G."/>
            <person name="Scheremetjew M."/>
            <person name="Finn R."/>
            <person name="Kale V."/>
            <person name="Holt S."/>
            <person name="Cochrane G."/>
            <person name="Meng A."/>
            <person name="Brown T."/>
            <person name="Cohen L."/>
        </authorList>
    </citation>
    <scope>NUCLEOTIDE SEQUENCE</scope>
    <source>
        <strain evidence="9">10249 10 AB</strain>
    </source>
</reference>
<dbReference type="PANTHER" id="PTHR10783">
    <property type="entry name" value="XENOTROPIC AND POLYTROPIC RETROVIRUS RECEPTOR 1-RELATED"/>
    <property type="match status" value="1"/>
</dbReference>
<gene>
    <name evidence="9" type="ORF">PAUS00366_LOCUS20569</name>
</gene>
<name>A0A7S4AUW5_9STRA</name>
<evidence type="ECO:0000256" key="3">
    <source>
        <dbReference type="ARBA" id="ARBA00022692"/>
    </source>
</evidence>
<feature type="transmembrane region" description="Helical" evidence="6">
    <location>
        <begin position="684"/>
        <end position="704"/>
    </location>
</feature>
<sequence length="855" mass="98597">MVEFGLKLEDNKVSEWSERYIDYEALKKILKKAKKSEKKYGETYEENPTEAKAITKAYRSGAYSDMKDVSLTTRDVSSLTKLTKRGSISTILSESTEECRADGDEETGQASEKTALLKRQDANETYKATSIVDALSGMAINILNASDDSTKFERKMRNNLEEIDNHVSAFDDLFNEQQKKIVCFYYSQLQELQERLESIVDWVHRDQALGKTLSEFDSEGITGATTSEKRSSIGEKVEELIMQLADSVRSIGNENENENGNLYEMKVKKSIVTDEDDEDNEDDPNWDTEHVLKAATIRRSLTDQYRLAKLLQNYAMMNITGFVKIVKKFDKTVPSENGRFKDALEIHNMLNDAKAVETLSNKYEKYFANWFCSGDLREAKAQMLTKRGDGLDMDWSQLQLGYRMGMSAILALWVCWDLIWGMVAYGKTTIGARHAFPVFRGCGGLLLLQWFWGFSVFMWTRYRVNYIFLFDFNPRIVRTPKEIISDAVDNTLSYLVLMLLYYKAGAHDIPQVIPPGGYPLILVFGTTWKLVFPLKTRIPMWQTIFRVVTAPCHAPTFFQTYVGDIFTSLVKVLVDLSWTFFWVLSGDFLLAERTTEDHLGHWSNTHFYKNVLIPIICMLPLVFRFNQCLRKYVDSGDRFPHLVNASKYALSQLVTLTGAFHPLYMEVASKKGRVGRESVYQIFWTFLFFASSIFSFSWDVYMDWGLGRKKYDFLGPRLMYPKKYVYYITIAMDLVLRSLWVLTLLPPSSGARFALPAYMYSLQVILELFRRTIWGFFRLENEHRSNVNRYRRVDFVPLHFDTGHNKHMHKDKMERSGISVLREVILVTLVVVGFCIASIISAQRANKATSVMVEL</sequence>
<accession>A0A7S4AUW5</accession>
<comment type="similarity">
    <text evidence="2">Belongs to the SYG1 (TC 2.A.94) family.</text>
</comment>
<evidence type="ECO:0000313" key="9">
    <source>
        <dbReference type="EMBL" id="CAE0727785.1"/>
    </source>
</evidence>
<evidence type="ECO:0000259" key="8">
    <source>
        <dbReference type="PROSITE" id="PS51382"/>
    </source>
</evidence>
<feature type="transmembrane region" description="Helical" evidence="6">
    <location>
        <begin position="438"/>
        <end position="459"/>
    </location>
</feature>
<organism evidence="9">
    <name type="scientific">Pseudo-nitzschia australis</name>
    <dbReference type="NCBI Taxonomy" id="44445"/>
    <lineage>
        <taxon>Eukaryota</taxon>
        <taxon>Sar</taxon>
        <taxon>Stramenopiles</taxon>
        <taxon>Ochrophyta</taxon>
        <taxon>Bacillariophyta</taxon>
        <taxon>Bacillariophyceae</taxon>
        <taxon>Bacillariophycidae</taxon>
        <taxon>Bacillariales</taxon>
        <taxon>Bacillariaceae</taxon>
        <taxon>Pseudo-nitzschia</taxon>
    </lineage>
</organism>